<evidence type="ECO:0000256" key="1">
    <source>
        <dbReference type="ARBA" id="ARBA00004781"/>
    </source>
</evidence>
<dbReference type="GO" id="GO:0019305">
    <property type="term" value="P:dTDP-rhamnose biosynthetic process"/>
    <property type="evidence" value="ECO:0007669"/>
    <property type="project" value="UniProtKB-UniPathway"/>
</dbReference>
<dbReference type="NCBIfam" id="TIGR01214">
    <property type="entry name" value="rmlD"/>
    <property type="match status" value="1"/>
</dbReference>
<dbReference type="Gene3D" id="3.90.25.10">
    <property type="entry name" value="UDP-galactose 4-epimerase, domain 1"/>
    <property type="match status" value="1"/>
</dbReference>
<evidence type="ECO:0000256" key="6">
    <source>
        <dbReference type="RuleBase" id="RU364082"/>
    </source>
</evidence>
<keyword evidence="6" id="KW-0521">NADP</keyword>
<proteinExistence type="inferred from homology"/>
<dbReference type="AlphaFoldDB" id="A0A3M0G9A8"/>
<name>A0A3M0G9A8_9FLAO</name>
<comment type="similarity">
    <text evidence="2 6">Belongs to the dTDP-4-dehydrorhamnose reductase family.</text>
</comment>
<dbReference type="GO" id="GO:0005829">
    <property type="term" value="C:cytosol"/>
    <property type="evidence" value="ECO:0007669"/>
    <property type="project" value="TreeGrafter"/>
</dbReference>
<sequence length="287" mass="32011">MGNIVVLGAGGQLGQEFQAIASLYTSFEFVFVERAKLDLVNATALEEFFKVNDCDYIINCAAYTNVDKAEDEGPKANLINTVAVRNLASICAQKDIGLIHISTDYVFNGKGEKPYKTDFPTEPLGNYGRSKRKGEEAIMEIHPENSLIIRTSWLYSEFGHNFVKTMLRLGEELNSISVVEDQVGSPTYARDLAMAILEMIPQMKDGKTGIYHYANNGEVSWYAFAKAILKTTHPNCSVQPVPSSAYPTKVKRPKYSVLDTTKTETDFKITIRLWDVALQEALSRIQS</sequence>
<dbReference type="GO" id="GO:0008831">
    <property type="term" value="F:dTDP-4-dehydrorhamnose reductase activity"/>
    <property type="evidence" value="ECO:0007669"/>
    <property type="project" value="UniProtKB-EC"/>
</dbReference>
<dbReference type="Proteomes" id="UP000281985">
    <property type="component" value="Unassembled WGS sequence"/>
</dbReference>
<dbReference type="Pfam" id="PF04321">
    <property type="entry name" value="RmlD_sub_bind"/>
    <property type="match status" value="1"/>
</dbReference>
<evidence type="ECO:0000256" key="5">
    <source>
        <dbReference type="ARBA" id="ARBA00048200"/>
    </source>
</evidence>
<organism evidence="8 9">
    <name type="scientific">Dokdonia sinensis</name>
    <dbReference type="NCBI Taxonomy" id="2479847"/>
    <lineage>
        <taxon>Bacteria</taxon>
        <taxon>Pseudomonadati</taxon>
        <taxon>Bacteroidota</taxon>
        <taxon>Flavobacteriia</taxon>
        <taxon>Flavobacteriales</taxon>
        <taxon>Flavobacteriaceae</taxon>
        <taxon>Dokdonia</taxon>
    </lineage>
</organism>
<comment type="pathway">
    <text evidence="1 6">Carbohydrate biosynthesis; dTDP-L-rhamnose biosynthesis.</text>
</comment>
<protein>
    <recommendedName>
        <fullName evidence="4 6">dTDP-4-dehydrorhamnose reductase</fullName>
        <ecNumber evidence="3 6">1.1.1.133</ecNumber>
    </recommendedName>
</protein>
<evidence type="ECO:0000313" key="9">
    <source>
        <dbReference type="Proteomes" id="UP000281985"/>
    </source>
</evidence>
<dbReference type="EC" id="1.1.1.133" evidence="3 6"/>
<evidence type="ECO:0000256" key="3">
    <source>
        <dbReference type="ARBA" id="ARBA00012929"/>
    </source>
</evidence>
<dbReference type="Gene3D" id="3.40.50.720">
    <property type="entry name" value="NAD(P)-binding Rossmann-like Domain"/>
    <property type="match status" value="1"/>
</dbReference>
<keyword evidence="9" id="KW-1185">Reference proteome</keyword>
<evidence type="ECO:0000256" key="2">
    <source>
        <dbReference type="ARBA" id="ARBA00010944"/>
    </source>
</evidence>
<dbReference type="PANTHER" id="PTHR10491">
    <property type="entry name" value="DTDP-4-DEHYDRORHAMNOSE REDUCTASE"/>
    <property type="match status" value="1"/>
</dbReference>
<dbReference type="InterPro" id="IPR036291">
    <property type="entry name" value="NAD(P)-bd_dom_sf"/>
</dbReference>
<comment type="function">
    <text evidence="6">Catalyzes the reduction of dTDP-6-deoxy-L-lyxo-4-hexulose to yield dTDP-L-rhamnose.</text>
</comment>
<dbReference type="UniPathway" id="UPA00124"/>
<accession>A0A3M0G9A8</accession>
<dbReference type="InterPro" id="IPR005913">
    <property type="entry name" value="dTDP_dehydrorham_reduct"/>
</dbReference>
<evidence type="ECO:0000259" key="7">
    <source>
        <dbReference type="Pfam" id="PF04321"/>
    </source>
</evidence>
<dbReference type="SUPFAM" id="SSF51735">
    <property type="entry name" value="NAD(P)-binding Rossmann-fold domains"/>
    <property type="match status" value="1"/>
</dbReference>
<evidence type="ECO:0000313" key="8">
    <source>
        <dbReference type="EMBL" id="RMB57689.1"/>
    </source>
</evidence>
<dbReference type="InterPro" id="IPR029903">
    <property type="entry name" value="RmlD-like-bd"/>
</dbReference>
<comment type="catalytic activity">
    <reaction evidence="5">
        <text>dTDP-beta-L-rhamnose + NADP(+) = dTDP-4-dehydro-beta-L-rhamnose + NADPH + H(+)</text>
        <dbReference type="Rhea" id="RHEA:21796"/>
        <dbReference type="ChEBI" id="CHEBI:15378"/>
        <dbReference type="ChEBI" id="CHEBI:57510"/>
        <dbReference type="ChEBI" id="CHEBI:57783"/>
        <dbReference type="ChEBI" id="CHEBI:58349"/>
        <dbReference type="ChEBI" id="CHEBI:62830"/>
        <dbReference type="EC" id="1.1.1.133"/>
    </reaction>
</comment>
<evidence type="ECO:0000256" key="4">
    <source>
        <dbReference type="ARBA" id="ARBA00017099"/>
    </source>
</evidence>
<comment type="caution">
    <text evidence="8">The sequence shown here is derived from an EMBL/GenBank/DDBJ whole genome shotgun (WGS) entry which is preliminary data.</text>
</comment>
<gene>
    <name evidence="8" type="primary">rfbD</name>
    <name evidence="8" type="ORF">EAX61_10955</name>
</gene>
<reference evidence="8 9" key="1">
    <citation type="submission" date="2018-10" db="EMBL/GenBank/DDBJ databases">
        <title>Dokdonia luteus sp. nov., isolated from sea water.</title>
        <authorList>
            <person name="Zhou L.Y."/>
            <person name="Du Z.J."/>
        </authorList>
    </citation>
    <scope>NUCLEOTIDE SEQUENCE [LARGE SCALE GENOMIC DNA]</scope>
    <source>
        <strain evidence="8 9">SH27</strain>
    </source>
</reference>
<keyword evidence="6 8" id="KW-0560">Oxidoreductase</keyword>
<dbReference type="EMBL" id="REFV01000010">
    <property type="protein sequence ID" value="RMB57689.1"/>
    <property type="molecule type" value="Genomic_DNA"/>
</dbReference>
<dbReference type="CDD" id="cd05254">
    <property type="entry name" value="dTDP_HR_like_SDR_e"/>
    <property type="match status" value="1"/>
</dbReference>
<dbReference type="PANTHER" id="PTHR10491:SF4">
    <property type="entry name" value="METHIONINE ADENOSYLTRANSFERASE 2 SUBUNIT BETA"/>
    <property type="match status" value="1"/>
</dbReference>
<feature type="domain" description="RmlD-like substrate binding" evidence="7">
    <location>
        <begin position="3"/>
        <end position="285"/>
    </location>
</feature>
<dbReference type="OrthoDB" id="9803892at2"/>